<keyword evidence="3" id="KW-1185">Reference proteome</keyword>
<organism evidence="2 3">
    <name type="scientific">Pleurodeles waltl</name>
    <name type="common">Iberian ribbed newt</name>
    <dbReference type="NCBI Taxonomy" id="8319"/>
    <lineage>
        <taxon>Eukaryota</taxon>
        <taxon>Metazoa</taxon>
        <taxon>Chordata</taxon>
        <taxon>Craniata</taxon>
        <taxon>Vertebrata</taxon>
        <taxon>Euteleostomi</taxon>
        <taxon>Amphibia</taxon>
        <taxon>Batrachia</taxon>
        <taxon>Caudata</taxon>
        <taxon>Salamandroidea</taxon>
        <taxon>Salamandridae</taxon>
        <taxon>Pleurodelinae</taxon>
        <taxon>Pleurodeles</taxon>
    </lineage>
</organism>
<accession>A0AAV7WUA8</accession>
<dbReference type="Proteomes" id="UP001066276">
    <property type="component" value="Chromosome 1_1"/>
</dbReference>
<dbReference type="EMBL" id="JANPWB010000001">
    <property type="protein sequence ID" value="KAJ1215469.1"/>
    <property type="molecule type" value="Genomic_DNA"/>
</dbReference>
<evidence type="ECO:0000313" key="2">
    <source>
        <dbReference type="EMBL" id="KAJ1215469.1"/>
    </source>
</evidence>
<gene>
    <name evidence="2" type="ORF">NDU88_003078</name>
</gene>
<feature type="compositionally biased region" description="Polar residues" evidence="1">
    <location>
        <begin position="78"/>
        <end position="87"/>
    </location>
</feature>
<dbReference type="AlphaFoldDB" id="A0AAV7WUA8"/>
<feature type="compositionally biased region" description="Basic and acidic residues" evidence="1">
    <location>
        <begin position="37"/>
        <end position="51"/>
    </location>
</feature>
<protein>
    <submittedName>
        <fullName evidence="2">Uncharacterized protein</fullName>
    </submittedName>
</protein>
<comment type="caution">
    <text evidence="2">The sequence shown here is derived from an EMBL/GenBank/DDBJ whole genome shotgun (WGS) entry which is preliminary data.</text>
</comment>
<evidence type="ECO:0000256" key="1">
    <source>
        <dbReference type="SAM" id="MobiDB-lite"/>
    </source>
</evidence>
<sequence length="150" mass="15655">MGAQTDLRPGALRPLYTPGHPSQGLQDPVPSYLPPSRTKDKAPARGSHTESCHSPGLGPRAQLGPPSPNQQGNPPLAQCTTSPSRQRQAGGRERPPQALGRQFALLEARFGGETHRTGLQGATHPGPQGGSAKARVMPCPRNTGPQGGLE</sequence>
<name>A0AAV7WUA8_PLEWA</name>
<proteinExistence type="predicted"/>
<evidence type="ECO:0000313" key="3">
    <source>
        <dbReference type="Proteomes" id="UP001066276"/>
    </source>
</evidence>
<reference evidence="2" key="1">
    <citation type="journal article" date="2022" name="bioRxiv">
        <title>Sequencing and chromosome-scale assembly of the giantPleurodeles waltlgenome.</title>
        <authorList>
            <person name="Brown T."/>
            <person name="Elewa A."/>
            <person name="Iarovenko S."/>
            <person name="Subramanian E."/>
            <person name="Araus A.J."/>
            <person name="Petzold A."/>
            <person name="Susuki M."/>
            <person name="Suzuki K.-i.T."/>
            <person name="Hayashi T."/>
            <person name="Toyoda A."/>
            <person name="Oliveira C."/>
            <person name="Osipova E."/>
            <person name="Leigh N.D."/>
            <person name="Simon A."/>
            <person name="Yun M.H."/>
        </authorList>
    </citation>
    <scope>NUCLEOTIDE SEQUENCE</scope>
    <source>
        <strain evidence="2">20211129_DDA</strain>
        <tissue evidence="2">Liver</tissue>
    </source>
</reference>
<feature type="region of interest" description="Disordered" evidence="1">
    <location>
        <begin position="1"/>
        <end position="150"/>
    </location>
</feature>